<dbReference type="PROSITE" id="PS50850">
    <property type="entry name" value="MFS"/>
    <property type="match status" value="1"/>
</dbReference>
<keyword evidence="8" id="KW-1185">Reference proteome</keyword>
<proteinExistence type="predicted"/>
<dbReference type="STRING" id="1770053.SAMN05216551_11367"/>
<feature type="region of interest" description="Disordered" evidence="4">
    <location>
        <begin position="1"/>
        <end position="87"/>
    </location>
</feature>
<protein>
    <submittedName>
        <fullName evidence="7">Predicted arabinose efflux permease, MFS family</fullName>
    </submittedName>
</protein>
<evidence type="ECO:0000256" key="2">
    <source>
        <dbReference type="ARBA" id="ARBA00022989"/>
    </source>
</evidence>
<feature type="transmembrane region" description="Helical" evidence="5">
    <location>
        <begin position="97"/>
        <end position="117"/>
    </location>
</feature>
<feature type="transmembrane region" description="Helical" evidence="5">
    <location>
        <begin position="301"/>
        <end position="320"/>
    </location>
</feature>
<organism evidence="7 8">
    <name type="scientific">Chitinasiproducens palmae</name>
    <dbReference type="NCBI Taxonomy" id="1770053"/>
    <lineage>
        <taxon>Bacteria</taxon>
        <taxon>Pseudomonadati</taxon>
        <taxon>Pseudomonadota</taxon>
        <taxon>Betaproteobacteria</taxon>
        <taxon>Burkholderiales</taxon>
        <taxon>Burkholderiaceae</taxon>
        <taxon>Chitinasiproducens</taxon>
    </lineage>
</organism>
<dbReference type="Proteomes" id="UP000243719">
    <property type="component" value="Unassembled WGS sequence"/>
</dbReference>
<dbReference type="EMBL" id="FNLO01000013">
    <property type="protein sequence ID" value="SDV50746.1"/>
    <property type="molecule type" value="Genomic_DNA"/>
</dbReference>
<dbReference type="PANTHER" id="PTHR23534">
    <property type="entry name" value="MFS PERMEASE"/>
    <property type="match status" value="1"/>
</dbReference>
<gene>
    <name evidence="7" type="ORF">SAMN05216551_11367</name>
</gene>
<feature type="domain" description="Major facilitator superfamily (MFS) profile" evidence="6">
    <location>
        <begin position="300"/>
        <end position="487"/>
    </location>
</feature>
<keyword evidence="1 5" id="KW-0812">Transmembrane</keyword>
<feature type="transmembrane region" description="Helical" evidence="5">
    <location>
        <begin position="362"/>
        <end position="381"/>
    </location>
</feature>
<dbReference type="InterPro" id="IPR036259">
    <property type="entry name" value="MFS_trans_sf"/>
</dbReference>
<accession>A0A1H2PU94</accession>
<name>A0A1H2PU94_9BURK</name>
<keyword evidence="2 5" id="KW-1133">Transmembrane helix</keyword>
<evidence type="ECO:0000313" key="7">
    <source>
        <dbReference type="EMBL" id="SDV50746.1"/>
    </source>
</evidence>
<feature type="compositionally biased region" description="Polar residues" evidence="4">
    <location>
        <begin position="20"/>
        <end position="38"/>
    </location>
</feature>
<feature type="compositionally biased region" description="Low complexity" evidence="4">
    <location>
        <begin position="42"/>
        <end position="79"/>
    </location>
</feature>
<dbReference type="Gene3D" id="1.20.1250.20">
    <property type="entry name" value="MFS general substrate transporter like domains"/>
    <property type="match status" value="1"/>
</dbReference>
<feature type="transmembrane region" description="Helical" evidence="5">
    <location>
        <begin position="332"/>
        <end position="350"/>
    </location>
</feature>
<feature type="transmembrane region" description="Helical" evidence="5">
    <location>
        <begin position="221"/>
        <end position="243"/>
    </location>
</feature>
<evidence type="ECO:0000256" key="4">
    <source>
        <dbReference type="SAM" id="MobiDB-lite"/>
    </source>
</evidence>
<evidence type="ECO:0000259" key="6">
    <source>
        <dbReference type="PROSITE" id="PS50850"/>
    </source>
</evidence>
<evidence type="ECO:0000256" key="3">
    <source>
        <dbReference type="ARBA" id="ARBA00023136"/>
    </source>
</evidence>
<dbReference type="AlphaFoldDB" id="A0A1H2PU94"/>
<dbReference type="GO" id="GO:0022857">
    <property type="term" value="F:transmembrane transporter activity"/>
    <property type="evidence" value="ECO:0007669"/>
    <property type="project" value="InterPro"/>
</dbReference>
<dbReference type="InterPro" id="IPR020846">
    <property type="entry name" value="MFS_dom"/>
</dbReference>
<dbReference type="OrthoDB" id="8558006at2"/>
<evidence type="ECO:0000256" key="1">
    <source>
        <dbReference type="ARBA" id="ARBA00022692"/>
    </source>
</evidence>
<feature type="compositionally biased region" description="Basic residues" evidence="4">
    <location>
        <begin position="7"/>
        <end position="19"/>
    </location>
</feature>
<sequence>MQYLRCKQIKPRTQTRRRFPSTSAAAACSVQPTRQTSAAGMATDAAPPSPSVDAAAIAPAGDAAPTANAGRGAASPPAGGTAGGDGGSRARLPPSTFLLALCQAINLTAAVLSVAVAPQAGMRLAPDPALATVPYGAQFAAVALMTYPAAVLMRVLGRRRGFVLGAALLAAAGLAGYAATTHASFTGLVVAHCLLGAYIAFANFYRFAALDGLPSALRPRALSFVVAGGVAAAFTGPLLSIGIGEVSGYAPDALCYAVLVPLALLTLGLLARWRPVPSAAPASPAGAPSADNADMRGNATLIALAIGAAASAYLLMNLLMVQATLVLGADCGAPHAAAFALQGHVLAMFVPSFFTGRLIARCGLRSVLCAGFALIGAAAWLGSGSLGFGAIAAALLLLGVGWNLGYVGGGALLGRFADTPAWHRLQGTNEAIIAVAATIGAFAPGLLQNTLGWQRTNLACLAVAALTCALAAYVLRAPRSNSARASS</sequence>
<dbReference type="PANTHER" id="PTHR23534:SF1">
    <property type="entry name" value="MAJOR FACILITATOR SUPERFAMILY PROTEIN"/>
    <property type="match status" value="1"/>
</dbReference>
<feature type="transmembrane region" description="Helical" evidence="5">
    <location>
        <begin position="162"/>
        <end position="179"/>
    </location>
</feature>
<reference evidence="8" key="1">
    <citation type="submission" date="2016-09" db="EMBL/GenBank/DDBJ databases">
        <authorList>
            <person name="Varghese N."/>
            <person name="Submissions S."/>
        </authorList>
    </citation>
    <scope>NUCLEOTIDE SEQUENCE [LARGE SCALE GENOMIC DNA]</scope>
    <source>
        <strain evidence="8">JS23</strain>
    </source>
</reference>
<feature type="transmembrane region" description="Helical" evidence="5">
    <location>
        <begin position="249"/>
        <end position="271"/>
    </location>
</feature>
<keyword evidence="3 5" id="KW-0472">Membrane</keyword>
<feature type="transmembrane region" description="Helical" evidence="5">
    <location>
        <begin position="387"/>
        <end position="407"/>
    </location>
</feature>
<evidence type="ECO:0000256" key="5">
    <source>
        <dbReference type="SAM" id="Phobius"/>
    </source>
</evidence>
<feature type="transmembrane region" description="Helical" evidence="5">
    <location>
        <begin position="453"/>
        <end position="475"/>
    </location>
</feature>
<dbReference type="SUPFAM" id="SSF103473">
    <property type="entry name" value="MFS general substrate transporter"/>
    <property type="match status" value="1"/>
</dbReference>
<evidence type="ECO:0000313" key="8">
    <source>
        <dbReference type="Proteomes" id="UP000243719"/>
    </source>
</evidence>
<feature type="transmembrane region" description="Helical" evidence="5">
    <location>
        <begin position="185"/>
        <end position="209"/>
    </location>
</feature>
<feature type="transmembrane region" description="Helical" evidence="5">
    <location>
        <begin position="137"/>
        <end position="155"/>
    </location>
</feature>
<feature type="transmembrane region" description="Helical" evidence="5">
    <location>
        <begin position="428"/>
        <end position="447"/>
    </location>
</feature>